<evidence type="ECO:0000256" key="1">
    <source>
        <dbReference type="SAM" id="MobiDB-lite"/>
    </source>
</evidence>
<dbReference type="PANTHER" id="PTHR33352">
    <property type="entry name" value="SLR1095 PROTEIN"/>
    <property type="match status" value="1"/>
</dbReference>
<dbReference type="InterPro" id="IPR008538">
    <property type="entry name" value="Uma2"/>
</dbReference>
<dbReference type="Pfam" id="PF05685">
    <property type="entry name" value="Uma2"/>
    <property type="match status" value="1"/>
</dbReference>
<keyword evidence="3" id="KW-0540">Nuclease</keyword>
<dbReference type="PANTHER" id="PTHR33352:SF3">
    <property type="entry name" value="SLR1612 PROTEIN"/>
    <property type="match status" value="1"/>
</dbReference>
<proteinExistence type="predicted"/>
<dbReference type="InterPro" id="IPR012296">
    <property type="entry name" value="Nuclease_put_TT1808"/>
</dbReference>
<reference evidence="3" key="1">
    <citation type="submission" date="2019-09" db="EMBL/GenBank/DDBJ databases">
        <title>Characterisation of the sponge microbiome using genome-centric metagenomics.</title>
        <authorList>
            <person name="Engelberts J.P."/>
            <person name="Robbins S.J."/>
            <person name="De Goeij J.M."/>
            <person name="Aranda M."/>
            <person name="Bell S.C."/>
            <person name="Webster N.S."/>
        </authorList>
    </citation>
    <scope>NUCLEOTIDE SEQUENCE</scope>
    <source>
        <strain evidence="3">SB0662_bin_9</strain>
    </source>
</reference>
<protein>
    <submittedName>
        <fullName evidence="3">Uma2 family endonuclease</fullName>
    </submittedName>
</protein>
<gene>
    <name evidence="3" type="ORF">F4Y08_16285</name>
</gene>
<dbReference type="Gene3D" id="3.90.1570.10">
    <property type="entry name" value="tt1808, chain A"/>
    <property type="match status" value="1"/>
</dbReference>
<name>A0A6B1DYX3_9CHLR</name>
<dbReference type="GO" id="GO:0004519">
    <property type="term" value="F:endonuclease activity"/>
    <property type="evidence" value="ECO:0007669"/>
    <property type="project" value="UniProtKB-KW"/>
</dbReference>
<dbReference type="EMBL" id="VXPY01000119">
    <property type="protein sequence ID" value="MYD91862.1"/>
    <property type="molecule type" value="Genomic_DNA"/>
</dbReference>
<dbReference type="InterPro" id="IPR011335">
    <property type="entry name" value="Restrct_endonuc-II-like"/>
</dbReference>
<comment type="caution">
    <text evidence="3">The sequence shown here is derived from an EMBL/GenBank/DDBJ whole genome shotgun (WGS) entry which is preliminary data.</text>
</comment>
<feature type="domain" description="Putative restriction endonuclease" evidence="2">
    <location>
        <begin position="227"/>
        <end position="334"/>
    </location>
</feature>
<dbReference type="SUPFAM" id="SSF52980">
    <property type="entry name" value="Restriction endonuclease-like"/>
    <property type="match status" value="1"/>
</dbReference>
<organism evidence="3">
    <name type="scientific">Caldilineaceae bacterium SB0662_bin_9</name>
    <dbReference type="NCBI Taxonomy" id="2605258"/>
    <lineage>
        <taxon>Bacteria</taxon>
        <taxon>Bacillati</taxon>
        <taxon>Chloroflexota</taxon>
        <taxon>Caldilineae</taxon>
        <taxon>Caldilineales</taxon>
        <taxon>Caldilineaceae</taxon>
    </lineage>
</organism>
<evidence type="ECO:0000259" key="2">
    <source>
        <dbReference type="Pfam" id="PF05685"/>
    </source>
</evidence>
<dbReference type="CDD" id="cd06260">
    <property type="entry name" value="DUF820-like"/>
    <property type="match status" value="1"/>
</dbReference>
<evidence type="ECO:0000313" key="3">
    <source>
        <dbReference type="EMBL" id="MYD91862.1"/>
    </source>
</evidence>
<keyword evidence="3" id="KW-0255">Endonuclease</keyword>
<accession>A0A6B1DYX3</accession>
<keyword evidence="3" id="KW-0378">Hydrolase</keyword>
<dbReference type="AlphaFoldDB" id="A0A6B1DYX3"/>
<feature type="region of interest" description="Disordered" evidence="1">
    <location>
        <begin position="453"/>
        <end position="479"/>
    </location>
</feature>
<sequence>MPTLVATVPAHAKPRTRAAGSGIVRLRIIPIMRIPSDRDHRRPIGGYGHVTELVQPGRHGARVRPSRMGPCETGAAMSAAGIAERARLPVLPEVNGRAEEPHPDADPTMTREARKERIAWRLEHLDEWQRDIESLDHYDPGYAYDVAHEYDVDWTTDPDYGPEGIHLYEFDEDGVPYPDDDRPLAIRVRMYETARGWLGHRVVYQTRYGFVPEFAERVGLLTRQGRPSNTVKPDLIVMPSEEDLDPSRFPEDGQPRPDDAVPELVLEILSESTAVRDQEGKRRLYEYLGVREYLLYDLGGKRWDDSPRELLVYRLEGDVYRQVPSDPGLSEPQAQAFWSDVFDAYIRMLPDPQEDTEEFRRLPAGRRPSPLFQWRDAVQGRWRDRATDERDRIRQAGRAEERLEATIDTMREFLGPELADVHLDRIELIWRRDGPPADALRRVRDTLRAPSEWRSLLLPDDPDNDRAAGREPPTNGRQR</sequence>